<dbReference type="Gene3D" id="3.90.1720.10">
    <property type="entry name" value="endopeptidase domain like (from Nostoc punctiforme)"/>
    <property type="match status" value="1"/>
</dbReference>
<evidence type="ECO:0008006" key="3">
    <source>
        <dbReference type="Google" id="ProtNLM"/>
    </source>
</evidence>
<organism evidence="1 2">
    <name type="scientific">Prosthecobacter algae</name>
    <dbReference type="NCBI Taxonomy" id="1144682"/>
    <lineage>
        <taxon>Bacteria</taxon>
        <taxon>Pseudomonadati</taxon>
        <taxon>Verrucomicrobiota</taxon>
        <taxon>Verrucomicrobiia</taxon>
        <taxon>Verrucomicrobiales</taxon>
        <taxon>Verrucomicrobiaceae</taxon>
        <taxon>Prosthecobacter</taxon>
    </lineage>
</organism>
<dbReference type="InterPro" id="IPR038765">
    <property type="entry name" value="Papain-like_cys_pep_sf"/>
</dbReference>
<name>A0ABP9NYL4_9BACT</name>
<dbReference type="Proteomes" id="UP001499852">
    <property type="component" value="Unassembled WGS sequence"/>
</dbReference>
<dbReference type="EMBL" id="BAABIA010000002">
    <property type="protein sequence ID" value="GAA5136250.1"/>
    <property type="molecule type" value="Genomic_DNA"/>
</dbReference>
<sequence length="239" mass="27011">MEYQTAVGDILLVTGTAKHSSALATLQKALYNQARSSHVAFSLGGGAFIHSTTDKGVHLAFFPDIIKDCTDDWRIIRLRSLTKEQERLLLGSSNYHLAQKYNYAYMMPGNKTSSFCSEFASKSYCKANIGILNGLESSKTAPAHFDKEADDLIEWMDVSADYRTLLEEINSDPKLAYAGFAYLAHRLERIRAVNARTEFLFALASQIFKTDESREGLKKAKQELESQRLFSYWDIHKQD</sequence>
<comment type="caution">
    <text evidence="1">The sequence shown here is derived from an EMBL/GenBank/DDBJ whole genome shotgun (WGS) entry which is preliminary data.</text>
</comment>
<dbReference type="SUPFAM" id="SSF54001">
    <property type="entry name" value="Cysteine proteinases"/>
    <property type="match status" value="1"/>
</dbReference>
<dbReference type="RefSeq" id="WP_345735362.1">
    <property type="nucleotide sequence ID" value="NZ_BAABIA010000002.1"/>
</dbReference>
<gene>
    <name evidence="1" type="ORF">GCM10023213_10940</name>
</gene>
<proteinExistence type="predicted"/>
<reference evidence="2" key="1">
    <citation type="journal article" date="2019" name="Int. J. Syst. Evol. Microbiol.">
        <title>The Global Catalogue of Microorganisms (GCM) 10K type strain sequencing project: providing services to taxonomists for standard genome sequencing and annotation.</title>
        <authorList>
            <consortium name="The Broad Institute Genomics Platform"/>
            <consortium name="The Broad Institute Genome Sequencing Center for Infectious Disease"/>
            <person name="Wu L."/>
            <person name="Ma J."/>
        </authorList>
    </citation>
    <scope>NUCLEOTIDE SEQUENCE [LARGE SCALE GENOMIC DNA]</scope>
    <source>
        <strain evidence="2">JCM 18053</strain>
    </source>
</reference>
<dbReference type="InterPro" id="IPR024453">
    <property type="entry name" value="Peptidase_C92"/>
</dbReference>
<accession>A0ABP9NYL4</accession>
<keyword evidence="2" id="KW-1185">Reference proteome</keyword>
<evidence type="ECO:0000313" key="2">
    <source>
        <dbReference type="Proteomes" id="UP001499852"/>
    </source>
</evidence>
<protein>
    <recommendedName>
        <fullName evidence="3">Permuted papain-like amidase YaeF/Yiix C92 family enzyme</fullName>
    </recommendedName>
</protein>
<evidence type="ECO:0000313" key="1">
    <source>
        <dbReference type="EMBL" id="GAA5136250.1"/>
    </source>
</evidence>
<dbReference type="Pfam" id="PF05708">
    <property type="entry name" value="Peptidase_C92"/>
    <property type="match status" value="1"/>
</dbReference>